<protein>
    <submittedName>
        <fullName evidence="6">Uncharacterized protein</fullName>
    </submittedName>
</protein>
<dbReference type="InterPro" id="IPR018003">
    <property type="entry name" value="Insecticidal_toxin/plasmid_vir"/>
</dbReference>
<organism evidence="6 7">
    <name type="scientific">Plesiocystis pacifica SIR-1</name>
    <dbReference type="NCBI Taxonomy" id="391625"/>
    <lineage>
        <taxon>Bacteria</taxon>
        <taxon>Pseudomonadati</taxon>
        <taxon>Myxococcota</taxon>
        <taxon>Polyangia</taxon>
        <taxon>Nannocystales</taxon>
        <taxon>Nannocystaceae</taxon>
        <taxon>Plesiocystis</taxon>
    </lineage>
</organism>
<feature type="domain" description="Neuraminidase-like" evidence="4">
    <location>
        <begin position="1480"/>
        <end position="1596"/>
    </location>
</feature>
<dbReference type="InterPro" id="IPR041079">
    <property type="entry name" value="Neuraminidase-like"/>
</dbReference>
<dbReference type="InterPro" id="IPR046839">
    <property type="entry name" value="ABC_toxin_N"/>
</dbReference>
<keyword evidence="2" id="KW-0175">Coiled coil</keyword>
<dbReference type="Pfam" id="PF03538">
    <property type="entry name" value="VRP1"/>
    <property type="match status" value="1"/>
</dbReference>
<evidence type="ECO:0000256" key="2">
    <source>
        <dbReference type="SAM" id="Coils"/>
    </source>
</evidence>
<dbReference type="Proteomes" id="UP000005801">
    <property type="component" value="Unassembled WGS sequence"/>
</dbReference>
<evidence type="ECO:0000259" key="5">
    <source>
        <dbReference type="Pfam" id="PF20220"/>
    </source>
</evidence>
<keyword evidence="1" id="KW-0843">Virulence</keyword>
<dbReference type="InterPro" id="IPR040840">
    <property type="entry name" value="TcA_TcB_BD"/>
</dbReference>
<reference evidence="6 7" key="1">
    <citation type="submission" date="2007-06" db="EMBL/GenBank/DDBJ databases">
        <authorList>
            <person name="Shimkets L."/>
            <person name="Ferriera S."/>
            <person name="Johnson J."/>
            <person name="Kravitz S."/>
            <person name="Beeson K."/>
            <person name="Sutton G."/>
            <person name="Rogers Y.-H."/>
            <person name="Friedman R."/>
            <person name="Frazier M."/>
            <person name="Venter J.C."/>
        </authorList>
    </citation>
    <scope>NUCLEOTIDE SEQUENCE [LARGE SCALE GENOMIC DNA]</scope>
    <source>
        <strain evidence="6 7">SIR-1</strain>
    </source>
</reference>
<dbReference type="Pfam" id="PF18276">
    <property type="entry name" value="TcA_TcB_BD"/>
    <property type="match status" value="1"/>
</dbReference>
<name>A6GBQ4_9BACT</name>
<dbReference type="eggNOG" id="COG2351">
    <property type="taxonomic scope" value="Bacteria"/>
</dbReference>
<dbReference type="Pfam" id="PF20220">
    <property type="entry name" value="ABC_toxin_N"/>
    <property type="match status" value="1"/>
</dbReference>
<sequence length="2928" mass="320323">MTLWGLSGGEHQVDVVVGEGYRGRSEFRRLELTLEPLASQGGTPLPFAQLGPEDVDYLANKAQRAPSAIATFLHAHRLAAVGSTVPATCYFALLREGMPRSLPELLAHGPAAHHRALARAISRNVIDDPGESALASHVAALEALAIDSSLFADPGTGERSKFRAAIDAAGQDRDEGSEALQRAFLTKYAAHEGDLDSFWQSVLDDPGLGQPVHDTYRWSLQLQALTHGHQPLIDALHARRNDTTDPIESFEDLATIDIAGWTALINAGVGVPDVIPAQWDQAARVQRYAETLARLVSDAAPTAVVRARIERDVTNFDGGDDLTTFLGANPGFDLRKDIVQRYLDANTSALDAVPDVDGRREACRANVEGLQRLAYLAPRGSTYDTIKPLYLGGLRSAAQVRAMGWTAFARKFAPQLAGPGGDLSVGEVRARAIYDRAGQVHGTTLALVTKYAPAFQSPGLEGVLSQPAAPSAEAAPDLASLFGAMSYCACTHCRSVLSPAAYMVDLLQFLRNQPGATTPDALAELSIRRPDLTALLLNCANSNTTLPYIDLVIELLETRVSKGPAVGEEHWQTTWTEAELLLGPEHRDEGAYTELRNAAHPWGLPFDLHRAEAELYFDGYGLSRADVLERFSSSLDPQVRARAQLGLSRAMFEALTGAPGFSTSDSWAGKDVASLVAVPTLLEISGHSFAELEVMLRTDFVGSGLSLVLADFPNVCDLTQATISGLTEGHLERWHRFARLNAHTGWGAHTLDASLRALAPTPGSLDAEYLQRLGMAYAIARRLGLDVLTASSLWSPLDTHADPRDIDAPSTYAQLFLTQEIASFELNAEGTELADTSGGLRSAERTSTVSAALQLGQVELDALTSWLVTEGLAADATTTLAILSAARRRVVLARALGLTVTQLRHMIALLGGSPFHEASSVAALADLEATLQFIEQAREVSDSALGAEHLRYILHNDGASELGPNQDAVTNALKALDRELVGISELYALPDFTTAPRLRDALAEALAPAQPADASDRLDALMAIILGSSTVSEAEQQAMIASELGDLVDDLTTTQSALVGAQRLPTTEACMDHVLAQLLPRLEARSRRSATIQHLALLLGLPVELTQALLVVYMRAGAEPLVAAFEDGANVAEDDTLSTTSREAFERLYKAGSLVLAHDLDAAALEYLYGAAAPDPKPWLVLDELTASGPSAVNFAQWRRLAAVAKARQSFSAHPDTLSLLRDATDTAEIDVLFSERGAPLGWTPEAVTETRIALGLTNASSFDDEVALTELIESVELVSKTGVPVSRWLAWMTDEPSTSETDGMRAALRARHGEAGWASAGKQLQDSLRAMQRDALVAYLIAHGDGEHSFADEDELYAHYLLDVEMSACASTSRIKLALSSIQLFIQRVFLNLEAGLSFDADAAVQYRWMKNYRVWEANRKVFLYPENWVEPELRRDRSPLFEQLESALMQDEPTEASTERAFLDYLVGLEAIARPEVMGLVRELDAHTQGELVDRLHVLGRTRGTPHRWLYRTREDRRFWTPWVDLGVDIEGDVAVPVVFGGRLYVFWPQLRFETENIQKVTDDMAGDAGLGVVRVGLSWIERRFGTWSGIRSCAGFTLPDRVPQSRFVSFQGRLRLSTAEIISQATGSPALEIAVRQPIEFEGQPEGLVFAKLHVFGVFVLEPTAGEVRVSAIENHDIDAWSYDAATLKSSGQALSSKGGSPPDFELQTREQRWPRREQAQVIFDAPPSGFRLMFAQDEQPGLVQSTGFFYQDRWHGLFFEPRDLHRAKLGTAQDTLQVVDPGDIEAAPWLEQAGLVDTPVVVTLVEPKLDPVTPTLKFDGLQVKTKWDAGIPGVQTKQSLAQTPWAPDQLELLGAQEEKTVEETFAITPSMTAPFSTLPWEGKRFAVQLFEHPYASEFLGQTRAHGVQGLLAPHSGQGDPAFARQQLDAVLFDDQRYAPKRVEAPLARVDVDFSPGGAYSIYNWELFFHAPVLLAKRLTASQRFEEADTWLRRIFDPTASAGEAPQRFWQIRPFFDSAEPDTIHELLLLLQLDGESADQIAAREAFEDQVWRWRRRPFDPHLLASLRDGVYQRAVIMQYLDNLIAWGDSLFARDTIESINEATQLYILARTVLGPRPERISPTNDAEASSKSFAALESEGLDAFSNALVNLENYTLGSLAHANMLEQDANSGIGSQSESLPVQWYFCVPPNGELLEYWDRVEDRLTKIRCCQNLQGIERRLALFQPAIDPAALVAAAAKTGDFASALTSLSGRAPKHRFRVLVAKSLELAAEVRSLGGALLSSFEKRDANHLAKLRAVQEPAVLHRVRAVRELQIEGALSSIRALDWARTVALKRRNHFQKLLDDGLNFHEQEQTALIQQSNAANTAADDLLLVATIYGLYPDIQFGVQGAASSPVLQSSIGGTMFSRVASQRASRYQIEAAKLGSRAGAMGIIAQQQRRREDWTLQRDVAERELEQIDRQLEAAAAQHEAAKAELHAHERRIENAEAVASFMHGRYTDEELYSWMAESIQQVYKQAYNLAYRMALSAEQAYRFELQRDDSFIAYGYWDQERAGLLAGELLVQDLRRMDAAYLDNHEREYELTKVVSLARVDPYALAVLRQTGSCYFSVPEWLYDLDHPGHLSRRIKSVSVAMPAVAGPHVGGGCTLALESSRMRVNAGGDYPEGPEDARFVYRYGQVERIATSSGQDSAGLFEPSLQGPRYLPFEGAGAISTWRVDLPAEHRQFDYESIGDVLLTIRYTAREGGATQAQAAQASLSSAVAAQTYLGHQSGGQGAAMILRASVDFADAWYAFTSQEHGQSARVFSFDLEPERFPYVFAKASGLEVTGLRLVLTGDAPASMNATVTAPDGSSTPCSFNANPELNGHMSTSWAEASAQAPGTWSLSVAEADIPEGLAQSYGDPAHTRFDGEATRELLVVVFFRTQG</sequence>
<dbReference type="eggNOG" id="COG3409">
    <property type="taxonomic scope" value="Bacteria"/>
</dbReference>
<dbReference type="EMBL" id="ABCS01000060">
    <property type="protein sequence ID" value="EDM76671.1"/>
    <property type="molecule type" value="Genomic_DNA"/>
</dbReference>
<accession>A6GBQ4</accession>
<comment type="caution">
    <text evidence="6">The sequence shown here is derived from an EMBL/GenBank/DDBJ whole genome shotgun (WGS) entry which is preliminary data.</text>
</comment>
<feature type="coiled-coil region" evidence="2">
    <location>
        <begin position="2438"/>
        <end position="2493"/>
    </location>
</feature>
<feature type="domain" description="Tc toxin complex TcA C-terminal TcB-binding" evidence="3">
    <location>
        <begin position="2464"/>
        <end position="2745"/>
    </location>
</feature>
<gene>
    <name evidence="6" type="ORF">PPSIR1_38124</name>
</gene>
<evidence type="ECO:0000259" key="3">
    <source>
        <dbReference type="Pfam" id="PF18276"/>
    </source>
</evidence>
<keyword evidence="7" id="KW-1185">Reference proteome</keyword>
<evidence type="ECO:0000313" key="6">
    <source>
        <dbReference type="EMBL" id="EDM76671.1"/>
    </source>
</evidence>
<dbReference type="STRING" id="391625.PPSIR1_38124"/>
<evidence type="ECO:0000259" key="4">
    <source>
        <dbReference type="Pfam" id="PF18413"/>
    </source>
</evidence>
<dbReference type="Pfam" id="PF18413">
    <property type="entry name" value="Neuraminidase"/>
    <property type="match status" value="1"/>
</dbReference>
<evidence type="ECO:0000256" key="1">
    <source>
        <dbReference type="ARBA" id="ARBA00023026"/>
    </source>
</evidence>
<proteinExistence type="predicted"/>
<feature type="domain" description="ABC toxin N-terminal" evidence="5">
    <location>
        <begin position="1327"/>
        <end position="1447"/>
    </location>
</feature>
<evidence type="ECO:0000313" key="7">
    <source>
        <dbReference type="Proteomes" id="UP000005801"/>
    </source>
</evidence>